<sequence>DWQFGGYTNVMHDADDGLFKMWYNVRRPLSEQRGEDADGLAYAFSEDGINWQTPVINLVEDNGSTDNNLVFPFFRWGAGNSVFKDPVETDSAKRYKMLFMLQSESMRFAGICQPVCVAYSADGIYWNVPPGWLNPVIPEGTDTQIVAYWEPKIRRYVVYLRGRPNVRIICMAESEDFESWTPRQTIVEPDEQDPPHDREFYGMSSMLYRDMRIGFLSIFHTLNEGWIAANQIEPWMPEWMNQMDVQLTYSHDGRTWHRAGNREPVLVCGDSGAYDSGSVLPPNAPFIIDDEIWIYHHGSNRLHGE</sequence>
<dbReference type="SUPFAM" id="SSF75005">
    <property type="entry name" value="Arabinanase/levansucrase/invertase"/>
    <property type="match status" value="1"/>
</dbReference>
<feature type="non-terminal residue" evidence="1">
    <location>
        <position position="305"/>
    </location>
</feature>
<name>A0A382T3S5_9ZZZZ</name>
<protein>
    <recommendedName>
        <fullName evidence="2">Glycosyl hydrolase family 32 N-terminal domain-containing protein</fullName>
    </recommendedName>
</protein>
<evidence type="ECO:0008006" key="2">
    <source>
        <dbReference type="Google" id="ProtNLM"/>
    </source>
</evidence>
<organism evidence="1">
    <name type="scientific">marine metagenome</name>
    <dbReference type="NCBI Taxonomy" id="408172"/>
    <lineage>
        <taxon>unclassified sequences</taxon>
        <taxon>metagenomes</taxon>
        <taxon>ecological metagenomes</taxon>
    </lineage>
</organism>
<dbReference type="EMBL" id="UINC01133237">
    <property type="protein sequence ID" value="SVD16058.1"/>
    <property type="molecule type" value="Genomic_DNA"/>
</dbReference>
<accession>A0A382T3S5</accession>
<dbReference type="AlphaFoldDB" id="A0A382T3S5"/>
<dbReference type="Gene3D" id="2.115.10.20">
    <property type="entry name" value="Glycosyl hydrolase domain, family 43"/>
    <property type="match status" value="1"/>
</dbReference>
<feature type="non-terminal residue" evidence="1">
    <location>
        <position position="1"/>
    </location>
</feature>
<reference evidence="1" key="1">
    <citation type="submission" date="2018-05" db="EMBL/GenBank/DDBJ databases">
        <authorList>
            <person name="Lanie J.A."/>
            <person name="Ng W.-L."/>
            <person name="Kazmierczak K.M."/>
            <person name="Andrzejewski T.M."/>
            <person name="Davidsen T.M."/>
            <person name="Wayne K.J."/>
            <person name="Tettelin H."/>
            <person name="Glass J.I."/>
            <person name="Rusch D."/>
            <person name="Podicherti R."/>
            <person name="Tsui H.-C.T."/>
            <person name="Winkler M.E."/>
        </authorList>
    </citation>
    <scope>NUCLEOTIDE SEQUENCE</scope>
</reference>
<gene>
    <name evidence="1" type="ORF">METZ01_LOCUS368912</name>
</gene>
<proteinExistence type="predicted"/>
<dbReference type="InterPro" id="IPR023296">
    <property type="entry name" value="Glyco_hydro_beta-prop_sf"/>
</dbReference>
<evidence type="ECO:0000313" key="1">
    <source>
        <dbReference type="EMBL" id="SVD16058.1"/>
    </source>
</evidence>